<dbReference type="InterPro" id="IPR002528">
    <property type="entry name" value="MATE_fam"/>
</dbReference>
<evidence type="ECO:0000256" key="4">
    <source>
        <dbReference type="ARBA" id="ARBA00022692"/>
    </source>
</evidence>
<evidence type="ECO:0000256" key="1">
    <source>
        <dbReference type="ARBA" id="ARBA00004651"/>
    </source>
</evidence>
<protein>
    <submittedName>
        <fullName evidence="8">Multi antimicrobial extrusion protein MatE</fullName>
    </submittedName>
</protein>
<keyword evidence="5 7" id="KW-1133">Transmembrane helix</keyword>
<accession>K1S5G9</accession>
<evidence type="ECO:0000256" key="5">
    <source>
        <dbReference type="ARBA" id="ARBA00022989"/>
    </source>
</evidence>
<dbReference type="AlphaFoldDB" id="K1S5G9"/>
<comment type="caution">
    <text evidence="8">The sequence shown here is derived from an EMBL/GenBank/DDBJ whole genome shotgun (WGS) entry which is preliminary data.</text>
</comment>
<keyword evidence="3" id="KW-1003">Cell membrane</keyword>
<dbReference type="EMBL" id="AJWY01011457">
    <property type="protein sequence ID" value="EKC52708.1"/>
    <property type="molecule type" value="Genomic_DNA"/>
</dbReference>
<reference evidence="8" key="1">
    <citation type="journal article" date="2013" name="Environ. Microbiol.">
        <title>Microbiota from the distal guts of lean and obese adolescents exhibit partial functional redundancy besides clear differences in community structure.</title>
        <authorList>
            <person name="Ferrer M."/>
            <person name="Ruiz A."/>
            <person name="Lanza F."/>
            <person name="Haange S.B."/>
            <person name="Oberbach A."/>
            <person name="Till H."/>
            <person name="Bargiela R."/>
            <person name="Campoy C."/>
            <person name="Segura M.T."/>
            <person name="Richter M."/>
            <person name="von Bergen M."/>
            <person name="Seifert J."/>
            <person name="Suarez A."/>
        </authorList>
    </citation>
    <scope>NUCLEOTIDE SEQUENCE</scope>
</reference>
<dbReference type="GO" id="GO:0015297">
    <property type="term" value="F:antiporter activity"/>
    <property type="evidence" value="ECO:0007669"/>
    <property type="project" value="InterPro"/>
</dbReference>
<dbReference type="GO" id="GO:0005886">
    <property type="term" value="C:plasma membrane"/>
    <property type="evidence" value="ECO:0007669"/>
    <property type="project" value="UniProtKB-SubCell"/>
</dbReference>
<feature type="non-terminal residue" evidence="8">
    <location>
        <position position="115"/>
    </location>
</feature>
<dbReference type="GO" id="GO:0042910">
    <property type="term" value="F:xenobiotic transmembrane transporter activity"/>
    <property type="evidence" value="ECO:0007669"/>
    <property type="project" value="InterPro"/>
</dbReference>
<dbReference type="Pfam" id="PF01554">
    <property type="entry name" value="MatE"/>
    <property type="match status" value="1"/>
</dbReference>
<feature type="transmembrane region" description="Helical" evidence="7">
    <location>
        <begin position="60"/>
        <end position="79"/>
    </location>
</feature>
<dbReference type="PANTHER" id="PTHR43549">
    <property type="entry name" value="MULTIDRUG RESISTANCE PROTEIN YPNP-RELATED"/>
    <property type="match status" value="1"/>
</dbReference>
<evidence type="ECO:0000256" key="3">
    <source>
        <dbReference type="ARBA" id="ARBA00022475"/>
    </source>
</evidence>
<evidence type="ECO:0000313" key="8">
    <source>
        <dbReference type="EMBL" id="EKC52708.1"/>
    </source>
</evidence>
<comment type="subcellular location">
    <subcellularLocation>
        <location evidence="1">Cell membrane</location>
        <topology evidence="1">Multi-pass membrane protein</topology>
    </subcellularLocation>
</comment>
<dbReference type="InterPro" id="IPR052031">
    <property type="entry name" value="Membrane_Transporter-Flippase"/>
</dbReference>
<evidence type="ECO:0000256" key="7">
    <source>
        <dbReference type="SAM" id="Phobius"/>
    </source>
</evidence>
<name>K1S5G9_9ZZZZ</name>
<gene>
    <name evidence="8" type="ORF">LEA_16753</name>
</gene>
<keyword evidence="2" id="KW-0813">Transport</keyword>
<evidence type="ECO:0000256" key="2">
    <source>
        <dbReference type="ARBA" id="ARBA00022448"/>
    </source>
</evidence>
<proteinExistence type="predicted"/>
<organism evidence="8">
    <name type="scientific">human gut metagenome</name>
    <dbReference type="NCBI Taxonomy" id="408170"/>
    <lineage>
        <taxon>unclassified sequences</taxon>
        <taxon>metagenomes</taxon>
        <taxon>organismal metagenomes</taxon>
    </lineage>
</organism>
<dbReference type="PANTHER" id="PTHR43549:SF3">
    <property type="entry name" value="MULTIDRUG RESISTANCE PROTEIN YPNP-RELATED"/>
    <property type="match status" value="1"/>
</dbReference>
<sequence>MADTIIVGQFLGEDALAAVGATGSTVYLVIGFASGLTQGCGILVSQAFGGHRLNELKKVVGTALLLTVVFSVILTIPTVSFSRQILLALHTPSNVLLYAHEYLRVIFGGILCTMA</sequence>
<keyword evidence="4 7" id="KW-0812">Transmembrane</keyword>
<evidence type="ECO:0000256" key="6">
    <source>
        <dbReference type="ARBA" id="ARBA00023136"/>
    </source>
</evidence>
<keyword evidence="6 7" id="KW-0472">Membrane</keyword>
<feature type="transmembrane region" description="Helical" evidence="7">
    <location>
        <begin position="26"/>
        <end position="48"/>
    </location>
</feature>